<sequence>TNDGVVDEHVHKEKSDLKDTIHLHHEPFEGQEGSMSLIVTPSHFLHDTSIGEGEKRGLDEENDEGKSGLKLKNYEFCRCWGQPKFGASWVLVTGSSFDHLALLLLGEQRRGRYGAELSCYVLRKKVCFHKGLKKLPTLWGSVGVVFINHIFSISEFLVDSL</sequence>
<dbReference type="AlphaFoldDB" id="A0AA38GBG9"/>
<feature type="non-terminal residue" evidence="1">
    <location>
        <position position="161"/>
    </location>
</feature>
<dbReference type="Proteomes" id="UP000824469">
    <property type="component" value="Unassembled WGS sequence"/>
</dbReference>
<feature type="non-terminal residue" evidence="1">
    <location>
        <position position="1"/>
    </location>
</feature>
<evidence type="ECO:0000313" key="2">
    <source>
        <dbReference type="Proteomes" id="UP000824469"/>
    </source>
</evidence>
<comment type="caution">
    <text evidence="1">The sequence shown here is derived from an EMBL/GenBank/DDBJ whole genome shotgun (WGS) entry which is preliminary data.</text>
</comment>
<evidence type="ECO:0000313" key="1">
    <source>
        <dbReference type="EMBL" id="KAH9318644.1"/>
    </source>
</evidence>
<protein>
    <submittedName>
        <fullName evidence="1">Uncharacterized protein</fullName>
    </submittedName>
</protein>
<reference evidence="1 2" key="1">
    <citation type="journal article" date="2021" name="Nat. Plants">
        <title>The Taxus genome provides insights into paclitaxel biosynthesis.</title>
        <authorList>
            <person name="Xiong X."/>
            <person name="Gou J."/>
            <person name="Liao Q."/>
            <person name="Li Y."/>
            <person name="Zhou Q."/>
            <person name="Bi G."/>
            <person name="Li C."/>
            <person name="Du R."/>
            <person name="Wang X."/>
            <person name="Sun T."/>
            <person name="Guo L."/>
            <person name="Liang H."/>
            <person name="Lu P."/>
            <person name="Wu Y."/>
            <person name="Zhang Z."/>
            <person name="Ro D.K."/>
            <person name="Shang Y."/>
            <person name="Huang S."/>
            <person name="Yan J."/>
        </authorList>
    </citation>
    <scope>NUCLEOTIDE SEQUENCE [LARGE SCALE GENOMIC DNA]</scope>
    <source>
        <strain evidence="1">Ta-2019</strain>
    </source>
</reference>
<organism evidence="1 2">
    <name type="scientific">Taxus chinensis</name>
    <name type="common">Chinese yew</name>
    <name type="synonym">Taxus wallichiana var. chinensis</name>
    <dbReference type="NCBI Taxonomy" id="29808"/>
    <lineage>
        <taxon>Eukaryota</taxon>
        <taxon>Viridiplantae</taxon>
        <taxon>Streptophyta</taxon>
        <taxon>Embryophyta</taxon>
        <taxon>Tracheophyta</taxon>
        <taxon>Spermatophyta</taxon>
        <taxon>Pinopsida</taxon>
        <taxon>Pinidae</taxon>
        <taxon>Conifers II</taxon>
        <taxon>Cupressales</taxon>
        <taxon>Taxaceae</taxon>
        <taxon>Taxus</taxon>
    </lineage>
</organism>
<dbReference type="EMBL" id="JAHRHJ020000004">
    <property type="protein sequence ID" value="KAH9318644.1"/>
    <property type="molecule type" value="Genomic_DNA"/>
</dbReference>
<name>A0AA38GBG9_TAXCH</name>
<accession>A0AA38GBG9</accession>
<keyword evidence="2" id="KW-1185">Reference proteome</keyword>
<gene>
    <name evidence="1" type="ORF">KI387_020413</name>
</gene>
<proteinExistence type="predicted"/>